<dbReference type="InParanoid" id="B6IFA6"/>
<keyword evidence="3" id="KW-1185">Reference proteome</keyword>
<dbReference type="HOGENOM" id="CLU_2529485_0_0_1"/>
<reference evidence="2 3" key="2">
    <citation type="journal article" date="2011" name="PLoS Genet.">
        <title>Caenorhabditis briggsae recombinant inbred line genotypes reveal inter-strain incompatibility and the evolution of recombination.</title>
        <authorList>
            <person name="Ross J.A."/>
            <person name="Koboldt D.C."/>
            <person name="Staisch J.E."/>
            <person name="Chamberlin H.M."/>
            <person name="Gupta B.P."/>
            <person name="Miller R.D."/>
            <person name="Baird S.E."/>
            <person name="Haag E.S."/>
        </authorList>
    </citation>
    <scope>NUCLEOTIDE SEQUENCE [LARGE SCALE GENOMIC DNA]</scope>
    <source>
        <strain evidence="2 3">AF16</strain>
    </source>
</reference>
<dbReference type="CTD" id="68917105"/>
<evidence type="ECO:0000256" key="1">
    <source>
        <dbReference type="SAM" id="Phobius"/>
    </source>
</evidence>
<evidence type="ECO:0000313" key="3">
    <source>
        <dbReference type="Proteomes" id="UP000008549"/>
    </source>
</evidence>
<keyword evidence="1" id="KW-0472">Membrane</keyword>
<organism evidence="2 3">
    <name type="scientific">Caenorhabditis briggsae</name>
    <dbReference type="NCBI Taxonomy" id="6238"/>
    <lineage>
        <taxon>Eukaryota</taxon>
        <taxon>Metazoa</taxon>
        <taxon>Ecdysozoa</taxon>
        <taxon>Nematoda</taxon>
        <taxon>Chromadorea</taxon>
        <taxon>Rhabditida</taxon>
        <taxon>Rhabditina</taxon>
        <taxon>Rhabditomorpha</taxon>
        <taxon>Rhabditoidea</taxon>
        <taxon>Rhabditidae</taxon>
        <taxon>Peloderinae</taxon>
        <taxon>Caenorhabditis</taxon>
    </lineage>
</organism>
<dbReference type="RefSeq" id="XP_045098157.1">
    <property type="nucleotide sequence ID" value="XM_045242470.1"/>
</dbReference>
<feature type="transmembrane region" description="Helical" evidence="1">
    <location>
        <begin position="48"/>
        <end position="70"/>
    </location>
</feature>
<gene>
    <name evidence="2" type="ORF">CBG25621</name>
    <name evidence="2" type="ORF">CBG_25621</name>
</gene>
<dbReference type="GeneID" id="68917105"/>
<reference evidence="2 3" key="1">
    <citation type="journal article" date="2003" name="PLoS Biol.">
        <title>The genome sequence of Caenorhabditis briggsae: a platform for comparative genomics.</title>
        <authorList>
            <person name="Stein L.D."/>
            <person name="Bao Z."/>
            <person name="Blasiar D."/>
            <person name="Blumenthal T."/>
            <person name="Brent M.R."/>
            <person name="Chen N."/>
            <person name="Chinwalla A."/>
            <person name="Clarke L."/>
            <person name="Clee C."/>
            <person name="Coghlan A."/>
            <person name="Coulson A."/>
            <person name="D'Eustachio P."/>
            <person name="Fitch D.H."/>
            <person name="Fulton L.A."/>
            <person name="Fulton R.E."/>
            <person name="Griffiths-Jones S."/>
            <person name="Harris T.W."/>
            <person name="Hillier L.W."/>
            <person name="Kamath R."/>
            <person name="Kuwabara P.E."/>
            <person name="Mardis E.R."/>
            <person name="Marra M.A."/>
            <person name="Miner T.L."/>
            <person name="Minx P."/>
            <person name="Mullikin J.C."/>
            <person name="Plumb R.W."/>
            <person name="Rogers J."/>
            <person name="Schein J.E."/>
            <person name="Sohrmann M."/>
            <person name="Spieth J."/>
            <person name="Stajich J.E."/>
            <person name="Wei C."/>
            <person name="Willey D."/>
            <person name="Wilson R.K."/>
            <person name="Durbin R."/>
            <person name="Waterston R.H."/>
        </authorList>
    </citation>
    <scope>NUCLEOTIDE SEQUENCE [LARGE SCALE GENOMIC DNA]</scope>
    <source>
        <strain evidence="2 3">AF16</strain>
    </source>
</reference>
<keyword evidence="1" id="KW-1133">Transmembrane helix</keyword>
<name>B6IFA6_CAEBR</name>
<dbReference type="KEGG" id="cbr:CBG_25621"/>
<proteinExistence type="predicted"/>
<evidence type="ECO:0000313" key="2">
    <source>
        <dbReference type="EMBL" id="CAR98586.1"/>
    </source>
</evidence>
<dbReference type="Proteomes" id="UP000008549">
    <property type="component" value="Unassembled WGS sequence"/>
</dbReference>
<keyword evidence="1" id="KW-0812">Transmembrane</keyword>
<accession>B6IFA6</accession>
<dbReference type="AlphaFoldDB" id="B6IFA6"/>
<protein>
    <submittedName>
        <fullName evidence="2">Protein CBG25621</fullName>
    </submittedName>
</protein>
<dbReference type="EMBL" id="HE601438">
    <property type="protein sequence ID" value="CAR98586.1"/>
    <property type="molecule type" value="Genomic_DNA"/>
</dbReference>
<sequence length="84" mass="9575">MVCLVFQQNREAKNEDVVKNFGKRISKNISEISNLEEHSSFSSGKIPVGWGLLRLFCLVFFGFTLCVVLLEKLEKILERNGVVE</sequence>